<name>A0A4C1XKN5_EUMVA</name>
<feature type="region of interest" description="Disordered" evidence="1">
    <location>
        <begin position="39"/>
        <end position="81"/>
    </location>
</feature>
<evidence type="ECO:0000256" key="1">
    <source>
        <dbReference type="SAM" id="MobiDB-lite"/>
    </source>
</evidence>
<comment type="caution">
    <text evidence="2">The sequence shown here is derived from an EMBL/GenBank/DDBJ whole genome shotgun (WGS) entry which is preliminary data.</text>
</comment>
<dbReference type="AlphaFoldDB" id="A0A4C1XKN5"/>
<proteinExistence type="predicted"/>
<dbReference type="EMBL" id="BGZK01000851">
    <property type="protein sequence ID" value="GBP62837.1"/>
    <property type="molecule type" value="Genomic_DNA"/>
</dbReference>
<evidence type="ECO:0000313" key="2">
    <source>
        <dbReference type="EMBL" id="GBP62837.1"/>
    </source>
</evidence>
<feature type="compositionally biased region" description="Low complexity" evidence="1">
    <location>
        <begin position="49"/>
        <end position="59"/>
    </location>
</feature>
<sequence>MACATVRRRSSVASGRVSIEPFDSERKKKFFRYSKNGTNYTSEYKQRRAPGAARAQPARSNPPPAFDPEPSRGHRTNSADLDVVCDVDHGPNSIESGSGPAFNSVTDGHAHLRSPLGIDVSDIDVNGKLLIFIAYIKRILFLLKDILDSESDYNQPAVSA</sequence>
<protein>
    <submittedName>
        <fullName evidence="2">Uncharacterized protein</fullName>
    </submittedName>
</protein>
<keyword evidence="3" id="KW-1185">Reference proteome</keyword>
<evidence type="ECO:0000313" key="3">
    <source>
        <dbReference type="Proteomes" id="UP000299102"/>
    </source>
</evidence>
<accession>A0A4C1XKN5</accession>
<gene>
    <name evidence="2" type="ORF">EVAR_44692_1</name>
</gene>
<organism evidence="2 3">
    <name type="scientific">Eumeta variegata</name>
    <name type="common">Bagworm moth</name>
    <name type="synonym">Eumeta japonica</name>
    <dbReference type="NCBI Taxonomy" id="151549"/>
    <lineage>
        <taxon>Eukaryota</taxon>
        <taxon>Metazoa</taxon>
        <taxon>Ecdysozoa</taxon>
        <taxon>Arthropoda</taxon>
        <taxon>Hexapoda</taxon>
        <taxon>Insecta</taxon>
        <taxon>Pterygota</taxon>
        <taxon>Neoptera</taxon>
        <taxon>Endopterygota</taxon>
        <taxon>Lepidoptera</taxon>
        <taxon>Glossata</taxon>
        <taxon>Ditrysia</taxon>
        <taxon>Tineoidea</taxon>
        <taxon>Psychidae</taxon>
        <taxon>Oiketicinae</taxon>
        <taxon>Eumeta</taxon>
    </lineage>
</organism>
<reference evidence="2 3" key="1">
    <citation type="journal article" date="2019" name="Commun. Biol.">
        <title>The bagworm genome reveals a unique fibroin gene that provides high tensile strength.</title>
        <authorList>
            <person name="Kono N."/>
            <person name="Nakamura H."/>
            <person name="Ohtoshi R."/>
            <person name="Tomita M."/>
            <person name="Numata K."/>
            <person name="Arakawa K."/>
        </authorList>
    </citation>
    <scope>NUCLEOTIDE SEQUENCE [LARGE SCALE GENOMIC DNA]</scope>
</reference>
<dbReference type="Proteomes" id="UP000299102">
    <property type="component" value="Unassembled WGS sequence"/>
</dbReference>